<dbReference type="OrthoDB" id="9795206at2"/>
<dbReference type="Pfam" id="PF01042">
    <property type="entry name" value="Ribonuc_L-PSP"/>
    <property type="match status" value="1"/>
</dbReference>
<dbReference type="SUPFAM" id="SSF55298">
    <property type="entry name" value="YjgF-like"/>
    <property type="match status" value="1"/>
</dbReference>
<dbReference type="RefSeq" id="WP_066053413.1">
    <property type="nucleotide sequence ID" value="NZ_CP014223.1"/>
</dbReference>
<dbReference type="PANTHER" id="PTHR43857:SF1">
    <property type="entry name" value="YJGH FAMILY PROTEIN"/>
    <property type="match status" value="1"/>
</dbReference>
<organism evidence="2 4">
    <name type="scientific">Anaerotignum propionicum DSM 1682</name>
    <dbReference type="NCBI Taxonomy" id="991789"/>
    <lineage>
        <taxon>Bacteria</taxon>
        <taxon>Bacillati</taxon>
        <taxon>Bacillota</taxon>
        <taxon>Clostridia</taxon>
        <taxon>Lachnospirales</taxon>
        <taxon>Anaerotignaceae</taxon>
        <taxon>Anaerotignum</taxon>
    </lineage>
</organism>
<reference evidence="4" key="4">
    <citation type="submission" date="2016-11" db="EMBL/GenBank/DDBJ databases">
        <authorList>
            <person name="Jaros S."/>
            <person name="Januszkiewicz K."/>
            <person name="Wedrychowicz H."/>
        </authorList>
    </citation>
    <scope>NUCLEOTIDE SEQUENCE [LARGE SCALE GENOMIC DNA]</scope>
    <source>
        <strain evidence="4">DSM 1682</strain>
    </source>
</reference>
<gene>
    <name evidence="1" type="primary">amnD</name>
    <name evidence="1" type="ORF">CPRO_29700</name>
    <name evidence="2" type="ORF">SAMN02745151_00417</name>
</gene>
<protein>
    <submittedName>
        <fullName evidence="1">2-aminomuconate deaminase</fullName>
        <ecNumber evidence="1">3.5.99.5</ecNumber>
    </submittedName>
    <submittedName>
        <fullName evidence="2">Enamine deaminase RidA, house cleaning of reactive enamine intermediates, YjgF/YER057c/UK114 family</fullName>
    </submittedName>
</protein>
<evidence type="ECO:0000313" key="3">
    <source>
        <dbReference type="Proteomes" id="UP000068026"/>
    </source>
</evidence>
<accession>A0A110A7M3</accession>
<dbReference type="AlphaFoldDB" id="A0A110A7M3"/>
<reference evidence="3" key="2">
    <citation type="submission" date="2016-01" db="EMBL/GenBank/DDBJ databases">
        <authorList>
            <person name="Poehlein A."/>
            <person name="Schlien K."/>
            <person name="Gottschalk G."/>
            <person name="Buckel W."/>
            <person name="Daniel R."/>
        </authorList>
    </citation>
    <scope>NUCLEOTIDE SEQUENCE [LARGE SCALE GENOMIC DNA]</scope>
    <source>
        <strain evidence="3">X2</strain>
    </source>
</reference>
<evidence type="ECO:0000313" key="1">
    <source>
        <dbReference type="EMBL" id="AMJ42500.1"/>
    </source>
</evidence>
<dbReference type="EC" id="3.5.99.5" evidence="1"/>
<dbReference type="Gene3D" id="3.30.1330.40">
    <property type="entry name" value="RutC-like"/>
    <property type="match status" value="1"/>
</dbReference>
<dbReference type="EMBL" id="CP014223">
    <property type="protein sequence ID" value="AMJ42500.1"/>
    <property type="molecule type" value="Genomic_DNA"/>
</dbReference>
<dbReference type="KEGG" id="cpro:CPRO_29700"/>
<evidence type="ECO:0000313" key="2">
    <source>
        <dbReference type="EMBL" id="SHE33025.1"/>
    </source>
</evidence>
<dbReference type="Proteomes" id="UP000184204">
    <property type="component" value="Unassembled WGS sequence"/>
</dbReference>
<reference evidence="2" key="3">
    <citation type="submission" date="2016-11" db="EMBL/GenBank/DDBJ databases">
        <authorList>
            <person name="Varghese N."/>
            <person name="Submissions S."/>
        </authorList>
    </citation>
    <scope>NUCLEOTIDE SEQUENCE</scope>
    <source>
        <strain evidence="2">DSM 1682</strain>
    </source>
</reference>
<keyword evidence="1" id="KW-0378">Hydrolase</keyword>
<dbReference type="GO" id="GO:0050540">
    <property type="term" value="F:2-aminomuconate deaminase activity"/>
    <property type="evidence" value="ECO:0007669"/>
    <property type="project" value="UniProtKB-EC"/>
</dbReference>
<dbReference type="InterPro" id="IPR035959">
    <property type="entry name" value="RutC-like_sf"/>
</dbReference>
<keyword evidence="3" id="KW-1185">Reference proteome</keyword>
<evidence type="ECO:0000313" key="4">
    <source>
        <dbReference type="Proteomes" id="UP000184204"/>
    </source>
</evidence>
<dbReference type="Proteomes" id="UP000068026">
    <property type="component" value="Chromosome"/>
</dbReference>
<dbReference type="PANTHER" id="PTHR43857">
    <property type="entry name" value="BLR7761 PROTEIN"/>
    <property type="match status" value="1"/>
</dbReference>
<name>A0A110A7M3_ANAPI</name>
<dbReference type="InterPro" id="IPR006175">
    <property type="entry name" value="YjgF/YER057c/UK114"/>
</dbReference>
<proteinExistence type="predicted"/>
<dbReference type="EMBL" id="FQUA01000001">
    <property type="protein sequence ID" value="SHE33025.1"/>
    <property type="molecule type" value="Genomic_DNA"/>
</dbReference>
<sequence>MKNHVVTRLSPSGVSKEVGHYTHITKIKPNATFYTFSGQIGADLGGDIPNDFNQQVENTFINISNLLKSVDLEPDNVIKVNIWSIVEIDWEYFDKIYCDFFGEISPSMTIAYVNALGLDSIKIEIEIWAAG</sequence>
<reference evidence="1 3" key="1">
    <citation type="journal article" date="2016" name="Genome Announc.">
        <title>Complete Genome Sequence of the Amino Acid-Fermenting Clostridium propionicum X2 (DSM 1682).</title>
        <authorList>
            <person name="Poehlein A."/>
            <person name="Schlien K."/>
            <person name="Chowdhury N.P."/>
            <person name="Gottschalk G."/>
            <person name="Buckel W."/>
            <person name="Daniel R."/>
        </authorList>
    </citation>
    <scope>NUCLEOTIDE SEQUENCE [LARGE SCALE GENOMIC DNA]</scope>
    <source>
        <strain evidence="1 3">X2</strain>
    </source>
</reference>